<evidence type="ECO:0000313" key="2">
    <source>
        <dbReference type="Proteomes" id="UP000095287"/>
    </source>
</evidence>
<evidence type="ECO:0000313" key="3">
    <source>
        <dbReference type="WBParaSite" id="L893_g16183.t1"/>
    </source>
</evidence>
<dbReference type="WBParaSite" id="L893_g16183.t1">
    <property type="protein sequence ID" value="L893_g16183.t1"/>
    <property type="gene ID" value="L893_g16183"/>
</dbReference>
<sequence length="91" mass="10106">MRKSLATTYETPEVVDQYGVAFRSRDESKGGQPFEGNRIRPSSFVPWSHSEEAAKGRGNNTSSRSHKAALKERTKVQTVRPPVNLCAEGSR</sequence>
<reference evidence="3" key="1">
    <citation type="submission" date="2016-11" db="UniProtKB">
        <authorList>
            <consortium name="WormBaseParasite"/>
        </authorList>
    </citation>
    <scope>IDENTIFICATION</scope>
</reference>
<name>A0A1I7YGW6_9BILA</name>
<organism evidence="2 3">
    <name type="scientific">Steinernema glaseri</name>
    <dbReference type="NCBI Taxonomy" id="37863"/>
    <lineage>
        <taxon>Eukaryota</taxon>
        <taxon>Metazoa</taxon>
        <taxon>Ecdysozoa</taxon>
        <taxon>Nematoda</taxon>
        <taxon>Chromadorea</taxon>
        <taxon>Rhabditida</taxon>
        <taxon>Tylenchina</taxon>
        <taxon>Panagrolaimomorpha</taxon>
        <taxon>Strongyloidoidea</taxon>
        <taxon>Steinernematidae</taxon>
        <taxon>Steinernema</taxon>
    </lineage>
</organism>
<protein>
    <submittedName>
        <fullName evidence="3">Uncharacterized protein</fullName>
    </submittedName>
</protein>
<feature type="region of interest" description="Disordered" evidence="1">
    <location>
        <begin position="24"/>
        <end position="91"/>
    </location>
</feature>
<accession>A0A1I7YGW6</accession>
<proteinExistence type="predicted"/>
<keyword evidence="2" id="KW-1185">Reference proteome</keyword>
<dbReference type="Proteomes" id="UP000095287">
    <property type="component" value="Unplaced"/>
</dbReference>
<dbReference type="AlphaFoldDB" id="A0A1I7YGW6"/>
<evidence type="ECO:0000256" key="1">
    <source>
        <dbReference type="SAM" id="MobiDB-lite"/>
    </source>
</evidence>